<dbReference type="AlphaFoldDB" id="A0A173TIW2"/>
<dbReference type="GO" id="GO:0005524">
    <property type="term" value="F:ATP binding"/>
    <property type="evidence" value="ECO:0007669"/>
    <property type="project" value="UniProtKB-KW"/>
</dbReference>
<dbReference type="RefSeq" id="WP_055157265.1">
    <property type="nucleotide sequence ID" value="NZ_CYXR01000015.1"/>
</dbReference>
<gene>
    <name evidence="2" type="ORF">ERS852574_02130</name>
    <name evidence="3" type="ORF">HUU93_14890</name>
</gene>
<evidence type="ECO:0000259" key="1">
    <source>
        <dbReference type="Pfam" id="PF13304"/>
    </source>
</evidence>
<dbReference type="Proteomes" id="UP000095727">
    <property type="component" value="Unassembled WGS sequence"/>
</dbReference>
<dbReference type="EMBL" id="JABWDC010000092">
    <property type="protein sequence ID" value="NUN87849.1"/>
    <property type="molecule type" value="Genomic_DNA"/>
</dbReference>
<evidence type="ECO:0000313" key="5">
    <source>
        <dbReference type="Proteomes" id="UP000554488"/>
    </source>
</evidence>
<dbReference type="Gene3D" id="3.40.50.300">
    <property type="entry name" value="P-loop containing nucleotide triphosphate hydrolases"/>
    <property type="match status" value="1"/>
</dbReference>
<feature type="domain" description="ATPase AAA-type core" evidence="1">
    <location>
        <begin position="46"/>
        <end position="391"/>
    </location>
</feature>
<proteinExistence type="predicted"/>
<evidence type="ECO:0000313" key="2">
    <source>
        <dbReference type="EMBL" id="CUN01208.1"/>
    </source>
</evidence>
<name>A0A173TIW2_9FIRM</name>
<dbReference type="EMBL" id="CYXR01000015">
    <property type="protein sequence ID" value="CUN01208.1"/>
    <property type="molecule type" value="Genomic_DNA"/>
</dbReference>
<reference evidence="3 5" key="3">
    <citation type="submission" date="2020-07" db="EMBL/GenBank/DDBJ databases">
        <title>Bacterial metabolism rescues the inhibition of intestinal drug absorption by food and drug additives.</title>
        <authorList>
            <person name="Zou L."/>
            <person name="Spanogiannopoulos P."/>
            <person name="Chien H.-C."/>
            <person name="Pieper L.M."/>
            <person name="Cai W."/>
            <person name="Khuri N."/>
            <person name="Pottel J."/>
            <person name="Vora B."/>
            <person name="Ni Z."/>
            <person name="Tsakalozou E."/>
            <person name="Zhang W."/>
            <person name="Shoichet B.K."/>
            <person name="Giacomini K.M."/>
            <person name="Turnbaugh P.J."/>
        </authorList>
    </citation>
    <scope>NUCLEOTIDE SEQUENCE [LARGE SCALE GENOMIC DNA]</scope>
    <source>
        <strain evidence="3 5">F22</strain>
    </source>
</reference>
<dbReference type="PANTHER" id="PTHR40396:SF1">
    <property type="entry name" value="ATPASE AAA-TYPE CORE DOMAIN-CONTAINING PROTEIN"/>
    <property type="match status" value="1"/>
</dbReference>
<evidence type="ECO:0000313" key="3">
    <source>
        <dbReference type="EMBL" id="NUN87849.1"/>
    </source>
</evidence>
<dbReference type="PANTHER" id="PTHR40396">
    <property type="entry name" value="ATPASE-LIKE PROTEIN"/>
    <property type="match status" value="1"/>
</dbReference>
<keyword evidence="3" id="KW-0547">Nucleotide-binding</keyword>
<dbReference type="Proteomes" id="UP000554488">
    <property type="component" value="Unassembled WGS sequence"/>
</dbReference>
<accession>A0A173TIW2</accession>
<sequence length="451" mass="53171">MLVKVSVENFKSFDKAAELTMISSNKIRTNANHRLKIKSTQLLKYAVVYGANASGKTNLALFFKFFKDSVCNGIPIEATQMFCKNRQENKERESSFEIQITVGDKFYAYGFSAVLSRRKVTGEWLYELYQNGSAKCLFEREGSKRPVLNESITLTNTEKNKFETYADDFEGNETSLFLTEMNRGKKYSTRSKLLFFRDVYDWIQNHISIITPDTPLIDLEYYYDDNSLKLINKLIKTFDTGISQVKIEEITLDELSNALPKSVFDKMMQHVKNRMEEQEEPSFRMTMRSKETFFNIEVEGHSEPKVTTIRLHHNKSFYEFGFDEESDGTRRLFDLMDMLLNKREDVLYVVDELERSLHPKLTERFLQLFMQLHDEQRMQLLFTTHESSIMDQAIFRRDEIWFVERNAENASSIYSLDRFKERYDKVLSKAYLEGRYGAIPVFSTFDFREEE</sequence>
<protein>
    <submittedName>
        <fullName evidence="3">ATP-binding protein</fullName>
    </submittedName>
    <submittedName>
        <fullName evidence="2">Predicted ATPase</fullName>
    </submittedName>
</protein>
<dbReference type="Pfam" id="PF13304">
    <property type="entry name" value="AAA_21"/>
    <property type="match status" value="1"/>
</dbReference>
<dbReference type="InterPro" id="IPR027417">
    <property type="entry name" value="P-loop_NTPase"/>
</dbReference>
<evidence type="ECO:0000313" key="4">
    <source>
        <dbReference type="Proteomes" id="UP000095727"/>
    </source>
</evidence>
<dbReference type="GO" id="GO:0016887">
    <property type="term" value="F:ATP hydrolysis activity"/>
    <property type="evidence" value="ECO:0007669"/>
    <property type="project" value="InterPro"/>
</dbReference>
<reference evidence="2 4" key="1">
    <citation type="submission" date="2015-09" db="EMBL/GenBank/DDBJ databases">
        <authorList>
            <consortium name="Pathogen Informatics"/>
        </authorList>
    </citation>
    <scope>NUCLEOTIDE SEQUENCE [LARGE SCALE GENOMIC DNA]</scope>
    <source>
        <strain evidence="2 4">2789STDY5834962</strain>
    </source>
</reference>
<reference evidence="3 5" key="2">
    <citation type="submission" date="2020-04" db="EMBL/GenBank/DDBJ databases">
        <authorList>
            <person name="Pieper L."/>
        </authorList>
    </citation>
    <scope>NUCLEOTIDE SEQUENCE [LARGE SCALE GENOMIC DNA]</scope>
    <source>
        <strain evidence="3 5">F22</strain>
    </source>
</reference>
<keyword evidence="3" id="KW-0067">ATP-binding</keyword>
<dbReference type="InterPro" id="IPR003959">
    <property type="entry name" value="ATPase_AAA_core"/>
</dbReference>
<dbReference type="SUPFAM" id="SSF52540">
    <property type="entry name" value="P-loop containing nucleoside triphosphate hydrolases"/>
    <property type="match status" value="1"/>
</dbReference>
<organism evidence="2 4">
    <name type="scientific">Coprococcus comes</name>
    <dbReference type="NCBI Taxonomy" id="410072"/>
    <lineage>
        <taxon>Bacteria</taxon>
        <taxon>Bacillati</taxon>
        <taxon>Bacillota</taxon>
        <taxon>Clostridia</taxon>
        <taxon>Lachnospirales</taxon>
        <taxon>Lachnospiraceae</taxon>
        <taxon>Coprococcus</taxon>
    </lineage>
</organism>